<protein>
    <recommendedName>
        <fullName evidence="1">RNA-directed DNA polymerase</fullName>
        <ecNumber evidence="1">2.7.7.49</ecNumber>
    </recommendedName>
</protein>
<dbReference type="InterPro" id="IPR036397">
    <property type="entry name" value="RNaseH_sf"/>
</dbReference>
<dbReference type="InterPro" id="IPR041588">
    <property type="entry name" value="Integrase_H2C2"/>
</dbReference>
<evidence type="ECO:0000256" key="4">
    <source>
        <dbReference type="ARBA" id="ARBA00022722"/>
    </source>
</evidence>
<evidence type="ECO:0000259" key="8">
    <source>
        <dbReference type="PROSITE" id="PS50878"/>
    </source>
</evidence>
<dbReference type="InterPro" id="IPR012337">
    <property type="entry name" value="RNaseH-like_sf"/>
</dbReference>
<dbReference type="Gene3D" id="3.10.20.370">
    <property type="match status" value="1"/>
</dbReference>
<keyword evidence="2" id="KW-0808">Transferase</keyword>
<evidence type="ECO:0000313" key="11">
    <source>
        <dbReference type="Proteomes" id="UP000007819"/>
    </source>
</evidence>
<dbReference type="AlphaFoldDB" id="A0A8R2B2P4"/>
<dbReference type="PANTHER" id="PTHR37984">
    <property type="entry name" value="PROTEIN CBG26694"/>
    <property type="match status" value="1"/>
</dbReference>
<proteinExistence type="predicted"/>
<dbReference type="PROSITE" id="PS50994">
    <property type="entry name" value="INTEGRASE"/>
    <property type="match status" value="1"/>
</dbReference>
<dbReference type="Pfam" id="PF00665">
    <property type="entry name" value="rve"/>
    <property type="match status" value="1"/>
</dbReference>
<evidence type="ECO:0000256" key="6">
    <source>
        <dbReference type="ARBA" id="ARBA00022801"/>
    </source>
</evidence>
<evidence type="ECO:0000259" key="9">
    <source>
        <dbReference type="PROSITE" id="PS50994"/>
    </source>
</evidence>
<evidence type="ECO:0000256" key="5">
    <source>
        <dbReference type="ARBA" id="ARBA00022759"/>
    </source>
</evidence>
<dbReference type="InterPro" id="IPR043128">
    <property type="entry name" value="Rev_trsase/Diguanyl_cyclase"/>
</dbReference>
<dbReference type="KEGG" id="api:100573984"/>
<keyword evidence="6" id="KW-0378">Hydrolase</keyword>
<dbReference type="GO" id="GO:0015074">
    <property type="term" value="P:DNA integration"/>
    <property type="evidence" value="ECO:0007669"/>
    <property type="project" value="InterPro"/>
</dbReference>
<dbReference type="Pfam" id="PF00078">
    <property type="entry name" value="RVT_1"/>
    <property type="match status" value="1"/>
</dbReference>
<dbReference type="EnsemblMetazoa" id="XM_008181662.1">
    <property type="protein sequence ID" value="XP_008179884.1"/>
    <property type="gene ID" value="LOC100573984"/>
</dbReference>
<reference evidence="11" key="1">
    <citation type="submission" date="2010-06" db="EMBL/GenBank/DDBJ databases">
        <authorList>
            <person name="Jiang H."/>
            <person name="Abraham K."/>
            <person name="Ali S."/>
            <person name="Alsbrooks S.L."/>
            <person name="Anim B.N."/>
            <person name="Anosike U.S."/>
            <person name="Attaway T."/>
            <person name="Bandaranaike D.P."/>
            <person name="Battles P.K."/>
            <person name="Bell S.N."/>
            <person name="Bell A.V."/>
            <person name="Beltran B."/>
            <person name="Bickham C."/>
            <person name="Bustamante Y."/>
            <person name="Caleb T."/>
            <person name="Canada A."/>
            <person name="Cardenas V."/>
            <person name="Carter K."/>
            <person name="Chacko J."/>
            <person name="Chandrabose M.N."/>
            <person name="Chavez D."/>
            <person name="Chavez A."/>
            <person name="Chen L."/>
            <person name="Chu H.-S."/>
            <person name="Claassen K.J."/>
            <person name="Cockrell R."/>
            <person name="Collins M."/>
            <person name="Cooper J.A."/>
            <person name="Cree A."/>
            <person name="Curry S.M."/>
            <person name="Da Y."/>
            <person name="Dao M.D."/>
            <person name="Das B."/>
            <person name="Davila M.-L."/>
            <person name="Davy-Carroll L."/>
            <person name="Denson S."/>
            <person name="Dinh H."/>
            <person name="Ebong V.E."/>
            <person name="Edwards J.R."/>
            <person name="Egan A."/>
            <person name="El-Daye J."/>
            <person name="Escobedo L."/>
            <person name="Fernandez S."/>
            <person name="Fernando P.R."/>
            <person name="Flagg N."/>
            <person name="Forbes L.D."/>
            <person name="Fowler R.G."/>
            <person name="Fu Q."/>
            <person name="Gabisi R.A."/>
            <person name="Ganer J."/>
            <person name="Garbino Pronczuk A."/>
            <person name="Garcia R.M."/>
            <person name="Garner T."/>
            <person name="Garrett T.E."/>
            <person name="Gonzalez D.A."/>
            <person name="Hamid H."/>
            <person name="Hawkins E.S."/>
            <person name="Hirani K."/>
            <person name="Hogues M.E."/>
            <person name="Hollins B."/>
            <person name="Hsiao C.-H."/>
            <person name="Jabil R."/>
            <person name="James M.L."/>
            <person name="Jhangiani S.N."/>
            <person name="Johnson B."/>
            <person name="Johnson Q."/>
            <person name="Joshi V."/>
            <person name="Kalu J.B."/>
            <person name="Kam C."/>
            <person name="Kashfia A."/>
            <person name="Keebler J."/>
            <person name="Kisamo H."/>
            <person name="Kovar C.L."/>
            <person name="Lago L.A."/>
            <person name="Lai C.-Y."/>
            <person name="Laidlaw J."/>
            <person name="Lara F."/>
            <person name="Le T.-K."/>
            <person name="Lee S.L."/>
            <person name="Legall F.H."/>
            <person name="Lemon S.J."/>
            <person name="Lewis L.R."/>
            <person name="Li B."/>
            <person name="Liu Y."/>
            <person name="Liu Y.-S."/>
            <person name="Lopez J."/>
            <person name="Lozado R.J."/>
            <person name="Lu J."/>
            <person name="Madu R.C."/>
            <person name="Maheshwari M."/>
            <person name="Maheshwari R."/>
            <person name="Malloy K."/>
            <person name="Martinez E."/>
            <person name="Mathew T."/>
            <person name="Mercado I.C."/>
            <person name="Mercado C."/>
            <person name="Meyer B."/>
            <person name="Montgomery K."/>
            <person name="Morgan M.B."/>
            <person name="Munidasa M."/>
            <person name="Nazareth L.V."/>
            <person name="Nelson J."/>
            <person name="Ng B.M."/>
            <person name="Nguyen N.B."/>
            <person name="Nguyen P.Q."/>
            <person name="Nguyen T."/>
            <person name="Obregon M."/>
            <person name="Okwuonu G.O."/>
            <person name="Onwere C.G."/>
            <person name="Orozco G."/>
            <person name="Parra A."/>
            <person name="Patel S."/>
            <person name="Patil S."/>
            <person name="Perez A."/>
            <person name="Perez Y."/>
            <person name="Pham C."/>
            <person name="Primus E.L."/>
            <person name="Pu L.-L."/>
            <person name="Puazo M."/>
            <person name="Qin X."/>
            <person name="Quiroz J.B."/>
            <person name="Reese J."/>
            <person name="Richards S."/>
            <person name="Rives C.M."/>
            <person name="Robberts R."/>
            <person name="Ruiz S.J."/>
            <person name="Ruiz M.J."/>
            <person name="Santibanez J."/>
            <person name="Schneider B.W."/>
            <person name="Sisson I."/>
            <person name="Smith M."/>
            <person name="Sodergren E."/>
            <person name="Song X.-Z."/>
            <person name="Song B.B."/>
            <person name="Summersgill H."/>
            <person name="Thelus R."/>
            <person name="Thornton R.D."/>
            <person name="Trejos Z.Y."/>
            <person name="Usmani K."/>
            <person name="Vattathil S."/>
            <person name="Villasana D."/>
            <person name="Walker D.L."/>
            <person name="Wang S."/>
            <person name="Wang K."/>
            <person name="White C.S."/>
            <person name="Williams A.C."/>
            <person name="Williamson J."/>
            <person name="Wilson K."/>
            <person name="Woghiren I.O."/>
            <person name="Woodworth J.R."/>
            <person name="Worley K.C."/>
            <person name="Wright R.A."/>
            <person name="Wu W."/>
            <person name="Young L."/>
            <person name="Zhang L."/>
            <person name="Zhang J."/>
            <person name="Zhu Y."/>
            <person name="Muzny D.M."/>
            <person name="Weinstock G."/>
            <person name="Gibbs R.A."/>
        </authorList>
    </citation>
    <scope>NUCLEOTIDE SEQUENCE [LARGE SCALE GENOMIC DNA]</scope>
    <source>
        <strain evidence="11">LSR1</strain>
    </source>
</reference>
<dbReference type="InterPro" id="IPR000477">
    <property type="entry name" value="RT_dom"/>
</dbReference>
<organism evidence="10 11">
    <name type="scientific">Acyrthosiphon pisum</name>
    <name type="common">Pea aphid</name>
    <dbReference type="NCBI Taxonomy" id="7029"/>
    <lineage>
        <taxon>Eukaryota</taxon>
        <taxon>Metazoa</taxon>
        <taxon>Ecdysozoa</taxon>
        <taxon>Arthropoda</taxon>
        <taxon>Hexapoda</taxon>
        <taxon>Insecta</taxon>
        <taxon>Pterygota</taxon>
        <taxon>Neoptera</taxon>
        <taxon>Paraneoptera</taxon>
        <taxon>Hemiptera</taxon>
        <taxon>Sternorrhyncha</taxon>
        <taxon>Aphidomorpha</taxon>
        <taxon>Aphidoidea</taxon>
        <taxon>Aphididae</taxon>
        <taxon>Macrosiphini</taxon>
        <taxon>Acyrthosiphon</taxon>
    </lineage>
</organism>
<evidence type="ECO:0000256" key="1">
    <source>
        <dbReference type="ARBA" id="ARBA00012493"/>
    </source>
</evidence>
<dbReference type="PANTHER" id="PTHR37984:SF13">
    <property type="entry name" value="RIBONUCLEASE H"/>
    <property type="match status" value="1"/>
</dbReference>
<dbReference type="GO" id="GO:0003676">
    <property type="term" value="F:nucleic acid binding"/>
    <property type="evidence" value="ECO:0007669"/>
    <property type="project" value="InterPro"/>
</dbReference>
<dbReference type="FunFam" id="1.10.340.70:FF:000003">
    <property type="entry name" value="Protein CBG25708"/>
    <property type="match status" value="1"/>
</dbReference>
<dbReference type="FunFam" id="3.10.20.370:FF:000001">
    <property type="entry name" value="Retrovirus-related Pol polyprotein from transposon 17.6-like protein"/>
    <property type="match status" value="1"/>
</dbReference>
<dbReference type="CDD" id="cd09274">
    <property type="entry name" value="RNase_HI_RT_Ty3"/>
    <property type="match status" value="1"/>
</dbReference>
<dbReference type="Gene3D" id="3.30.420.10">
    <property type="entry name" value="Ribonuclease H-like superfamily/Ribonuclease H"/>
    <property type="match status" value="1"/>
</dbReference>
<dbReference type="CDD" id="cd01647">
    <property type="entry name" value="RT_LTR"/>
    <property type="match status" value="1"/>
</dbReference>
<feature type="domain" description="Integrase catalytic" evidence="9">
    <location>
        <begin position="686"/>
        <end position="846"/>
    </location>
</feature>
<dbReference type="OrthoDB" id="6625515at2759"/>
<dbReference type="PROSITE" id="PS50878">
    <property type="entry name" value="RT_POL"/>
    <property type="match status" value="1"/>
</dbReference>
<keyword evidence="7" id="KW-0695">RNA-directed DNA polymerase</keyword>
<reference evidence="10" key="2">
    <citation type="submission" date="2022-06" db="UniProtKB">
        <authorList>
            <consortium name="EnsemblMetazoa"/>
        </authorList>
    </citation>
    <scope>IDENTIFICATION</scope>
</reference>
<dbReference type="InterPro" id="IPR043502">
    <property type="entry name" value="DNA/RNA_pol_sf"/>
</dbReference>
<dbReference type="GO" id="GO:0016787">
    <property type="term" value="F:hydrolase activity"/>
    <property type="evidence" value="ECO:0007669"/>
    <property type="project" value="UniProtKB-KW"/>
</dbReference>
<dbReference type="GO" id="GO:0003964">
    <property type="term" value="F:RNA-directed DNA polymerase activity"/>
    <property type="evidence" value="ECO:0007669"/>
    <property type="project" value="UniProtKB-KW"/>
</dbReference>
<dbReference type="GO" id="GO:0004519">
    <property type="term" value="F:endonuclease activity"/>
    <property type="evidence" value="ECO:0007669"/>
    <property type="project" value="UniProtKB-KW"/>
</dbReference>
<sequence length="913" mass="105562">MAKIGNIEEFKLQQEEDFETWVERLELYMLVNKIKENKSAIFLTLIGSEGYKVLKSLCTPELPKDVEYEKLVSNMKNYLQPKVSILAERSKFRNCLQENNETITEFITKLQKLSILCSFGNNLEEALRDQIVHGVSDRMLKKKLCEEPDLTYGRTKEICQAHEGAEKSLENFQQVTKGDLNFIKKKSSNKWKEPNWKNGKDGNNADDTYQVGVELDRLVKEGILTPVETCDFGTPIVPVIKANGSIRICGDYKVTINPYLKVDRYPLPRIEDLFSNISGSVIWSKIDLSQAYTQLLVEENSKEILTLSTHQGLYVPNRLMYGIASAPGIFQREMENLFRKIDNVVCFLDDILIHSDSVASHMNKLNEVFNKLKECGLTVREEKCAFFQDEIEYLGYKINKHGLNTSETKIKAIVEAPIPTNITQVKSFLGMKCDNAFNEIKKILTSAPILIHFNQNYKIKLSCDASSYGIGGVISHILPNNEERPIAYTSRTLNLAEQKYSQIDKEALAIVFCIKKFHQYLYGRHFILFTDHKPLTYIFHEKKSLPQVAANRIQRYALFLANYDYSIQYVKSENNQSADALSWPNAKVKIIQEPIKSYYLQKHELTVEQNCIFLGHRLVVPKCLQEIFLNELHSTHFGIVKLKMMVRNYFWWPQLNKHIEQLVASCSTCIKYRKEPTKSPLHVWEYPNEPGERIHADFLELNKKMFIVIIDEFSKWPEVIPMTSTTSLNTINVMREYFSRYGICQTFVTDNGPQWTSKEFQTFIKNNCIKHILTPPYHPQSNGAAENMVDYRNTIHCTTGKSPAELHMNRKLNSKFDLIIKQFNKEPYINNNLDVKTKVELTRNYSKGQKWITGKIKEKVGKVIFIVDTECGKIKRHIDQLLLYKLKERDGSEKKVDIKDSMEINVHSVLGEI</sequence>
<dbReference type="Gene3D" id="3.30.70.270">
    <property type="match status" value="1"/>
</dbReference>
<dbReference type="Proteomes" id="UP000007819">
    <property type="component" value="Chromosome A1"/>
</dbReference>
<evidence type="ECO:0000256" key="2">
    <source>
        <dbReference type="ARBA" id="ARBA00022679"/>
    </source>
</evidence>
<dbReference type="SUPFAM" id="SSF56672">
    <property type="entry name" value="DNA/RNA polymerases"/>
    <property type="match status" value="1"/>
</dbReference>
<dbReference type="Gene3D" id="1.10.340.70">
    <property type="match status" value="1"/>
</dbReference>
<dbReference type="InterPro" id="IPR041373">
    <property type="entry name" value="RT_RNaseH"/>
</dbReference>
<dbReference type="InterPro" id="IPR001584">
    <property type="entry name" value="Integrase_cat-core"/>
</dbReference>
<keyword evidence="4" id="KW-0540">Nuclease</keyword>
<evidence type="ECO:0000313" key="10">
    <source>
        <dbReference type="EnsemblMetazoa" id="XP_008179884.1"/>
    </source>
</evidence>
<dbReference type="GO" id="GO:0042575">
    <property type="term" value="C:DNA polymerase complex"/>
    <property type="evidence" value="ECO:0007669"/>
    <property type="project" value="UniProtKB-ARBA"/>
</dbReference>
<dbReference type="EC" id="2.7.7.49" evidence="1"/>
<name>A0A8R2B2P4_ACYPI</name>
<dbReference type="GeneID" id="100573984"/>
<accession>A0A8R2B2P4</accession>
<evidence type="ECO:0000256" key="3">
    <source>
        <dbReference type="ARBA" id="ARBA00022695"/>
    </source>
</evidence>
<evidence type="ECO:0000256" key="7">
    <source>
        <dbReference type="ARBA" id="ARBA00022918"/>
    </source>
</evidence>
<keyword evidence="11" id="KW-1185">Reference proteome</keyword>
<dbReference type="Pfam" id="PF17921">
    <property type="entry name" value="Integrase_H2C2"/>
    <property type="match status" value="1"/>
</dbReference>
<feature type="domain" description="Reverse transcriptase" evidence="8">
    <location>
        <begin position="220"/>
        <end position="398"/>
    </location>
</feature>
<keyword evidence="3" id="KW-0548">Nucleotidyltransferase</keyword>
<dbReference type="InterPro" id="IPR050951">
    <property type="entry name" value="Retrovirus_Pol_polyprotein"/>
</dbReference>
<dbReference type="SUPFAM" id="SSF53098">
    <property type="entry name" value="Ribonuclease H-like"/>
    <property type="match status" value="1"/>
</dbReference>
<keyword evidence="5" id="KW-0255">Endonuclease</keyword>
<dbReference type="Gene3D" id="3.10.10.10">
    <property type="entry name" value="HIV Type 1 Reverse Transcriptase, subunit A, domain 1"/>
    <property type="match status" value="1"/>
</dbReference>
<dbReference type="Pfam" id="PF17917">
    <property type="entry name" value="RT_RNaseH"/>
    <property type="match status" value="1"/>
</dbReference>
<dbReference type="RefSeq" id="XP_008179884.1">
    <property type="nucleotide sequence ID" value="XM_008181662.1"/>
</dbReference>